<dbReference type="RefSeq" id="WP_019422075.1">
    <property type="nucleotide sequence ID" value="NZ_JAJNBZ010000007.1"/>
</dbReference>
<reference evidence="1 2" key="1">
    <citation type="submission" date="2021-11" db="EMBL/GenBank/DDBJ databases">
        <title>Draft genome sequence of Paenibacillus profundus YoMME, a new Gram-positive bacteria with exoelectrogenic properties.</title>
        <authorList>
            <person name="Hubenova Y."/>
            <person name="Hubenova E."/>
            <person name="Manasiev Y."/>
            <person name="Peykov S."/>
            <person name="Mitov M."/>
        </authorList>
    </citation>
    <scope>NUCLEOTIDE SEQUENCE [LARGE SCALE GENOMIC DNA]</scope>
    <source>
        <strain evidence="1 2">YoMME</strain>
    </source>
</reference>
<proteinExistence type="predicted"/>
<sequence>MHTKIVIFEKSASGELLPIDEREWNANMVQLLDHANYLLVNDIEYEMLEGRLNVNTGEFELLVVAAQKP</sequence>
<name>A0ABS8YEE2_9BACL</name>
<dbReference type="Proteomes" id="UP001199916">
    <property type="component" value="Unassembled WGS sequence"/>
</dbReference>
<accession>A0ABS8YEE2</accession>
<gene>
    <name evidence="1" type="ORF">LQV63_12040</name>
</gene>
<comment type="caution">
    <text evidence="1">The sequence shown here is derived from an EMBL/GenBank/DDBJ whole genome shotgun (WGS) entry which is preliminary data.</text>
</comment>
<dbReference type="EMBL" id="JAJNBZ010000007">
    <property type="protein sequence ID" value="MCE5170041.1"/>
    <property type="molecule type" value="Genomic_DNA"/>
</dbReference>
<organism evidence="1 2">
    <name type="scientific">Paenibacillus profundus</name>
    <dbReference type="NCBI Taxonomy" id="1173085"/>
    <lineage>
        <taxon>Bacteria</taxon>
        <taxon>Bacillati</taxon>
        <taxon>Bacillota</taxon>
        <taxon>Bacilli</taxon>
        <taxon>Bacillales</taxon>
        <taxon>Paenibacillaceae</taxon>
        <taxon>Paenibacillus</taxon>
    </lineage>
</organism>
<evidence type="ECO:0000313" key="1">
    <source>
        <dbReference type="EMBL" id="MCE5170041.1"/>
    </source>
</evidence>
<keyword evidence="2" id="KW-1185">Reference proteome</keyword>
<evidence type="ECO:0000313" key="2">
    <source>
        <dbReference type="Proteomes" id="UP001199916"/>
    </source>
</evidence>
<protein>
    <submittedName>
        <fullName evidence="1">Uncharacterized protein</fullName>
    </submittedName>
</protein>